<keyword evidence="2" id="KW-0597">Phosphoprotein</keyword>
<dbReference type="AlphaFoldDB" id="A0A1D1Z7W9"/>
<organism evidence="5">
    <name type="scientific">Anthurium amnicola</name>
    <dbReference type="NCBI Taxonomy" id="1678845"/>
    <lineage>
        <taxon>Eukaryota</taxon>
        <taxon>Viridiplantae</taxon>
        <taxon>Streptophyta</taxon>
        <taxon>Embryophyta</taxon>
        <taxon>Tracheophyta</taxon>
        <taxon>Spermatophyta</taxon>
        <taxon>Magnoliopsida</taxon>
        <taxon>Liliopsida</taxon>
        <taxon>Araceae</taxon>
        <taxon>Pothoideae</taxon>
        <taxon>Potheae</taxon>
        <taxon>Anthurium</taxon>
    </lineage>
</organism>
<evidence type="ECO:0000313" key="5">
    <source>
        <dbReference type="EMBL" id="JAT62985.1"/>
    </source>
</evidence>
<dbReference type="Pfam" id="PF00072">
    <property type="entry name" value="Response_reg"/>
    <property type="match status" value="1"/>
</dbReference>
<evidence type="ECO:0000256" key="2">
    <source>
        <dbReference type="PROSITE-ProRule" id="PRU00169"/>
    </source>
</evidence>
<evidence type="ECO:0000259" key="4">
    <source>
        <dbReference type="PROSITE" id="PS50110"/>
    </source>
</evidence>
<sequence length="275" mass="30536">SRPASRIGPGALHAHTSLLSHYEYALFLITHTHSLSLATRVTPSSPRRLRIGTLVSWEGRGPGRREGIGRWWRPGPRRMEGDDGRIRSDGDGSGGAAAGVGRRVTVLVVDDSPVDRKLVERLLLRSDDAFEVIAVDSGQKALDFLGWNGEHLDSGDVNGQKIDIILTDYCMPGMDGYELLRVVKDHKHLRPIPVVVMSSENVPQRINRCRAVGANDFILKPLQKIDMQRLRNYAQLPVPSATNMSSKRKLSLDEITDNNESQRRDRPRRAGVTVA</sequence>
<evidence type="ECO:0000256" key="3">
    <source>
        <dbReference type="SAM" id="MobiDB-lite"/>
    </source>
</evidence>
<protein>
    <submittedName>
        <fullName evidence="5">Two-component response regulator ARR3</fullName>
    </submittedName>
</protein>
<feature type="domain" description="Response regulatory" evidence="4">
    <location>
        <begin position="105"/>
        <end position="235"/>
    </location>
</feature>
<gene>
    <name evidence="5" type="primary">ARR3_4</name>
    <name evidence="5" type="ORF">g.103599</name>
</gene>
<dbReference type="PANTHER" id="PTHR43874">
    <property type="entry name" value="TWO-COMPONENT RESPONSE REGULATOR"/>
    <property type="match status" value="1"/>
</dbReference>
<feature type="non-terminal residue" evidence="5">
    <location>
        <position position="1"/>
    </location>
</feature>
<dbReference type="InterPro" id="IPR001789">
    <property type="entry name" value="Sig_transdc_resp-reg_receiver"/>
</dbReference>
<dbReference type="PANTHER" id="PTHR43874:SF85">
    <property type="entry name" value="TWO-COMPONENT RESPONSE REGULATOR ORR2"/>
    <property type="match status" value="1"/>
</dbReference>
<dbReference type="PROSITE" id="PS50110">
    <property type="entry name" value="RESPONSE_REGULATORY"/>
    <property type="match status" value="1"/>
</dbReference>
<dbReference type="InterPro" id="IPR045279">
    <property type="entry name" value="ARR-like"/>
</dbReference>
<proteinExistence type="predicted"/>
<reference evidence="5" key="1">
    <citation type="submission" date="2015-07" db="EMBL/GenBank/DDBJ databases">
        <title>Transcriptome Assembly of Anthurium amnicola.</title>
        <authorList>
            <person name="Suzuki J."/>
        </authorList>
    </citation>
    <scope>NUCLEOTIDE SEQUENCE</scope>
</reference>
<feature type="modified residue" description="4-aspartylphosphate" evidence="2">
    <location>
        <position position="168"/>
    </location>
</feature>
<dbReference type="GO" id="GO:0009736">
    <property type="term" value="P:cytokinin-activated signaling pathway"/>
    <property type="evidence" value="ECO:0007669"/>
    <property type="project" value="InterPro"/>
</dbReference>
<dbReference type="SUPFAM" id="SSF52172">
    <property type="entry name" value="CheY-like"/>
    <property type="match status" value="1"/>
</dbReference>
<evidence type="ECO:0000256" key="1">
    <source>
        <dbReference type="ARBA" id="ARBA00023012"/>
    </source>
</evidence>
<dbReference type="EMBL" id="GDJX01004951">
    <property type="protein sequence ID" value="JAT62985.1"/>
    <property type="molecule type" value="Transcribed_RNA"/>
</dbReference>
<accession>A0A1D1Z7W9</accession>
<dbReference type="GO" id="GO:0000160">
    <property type="term" value="P:phosphorelay signal transduction system"/>
    <property type="evidence" value="ECO:0007669"/>
    <property type="project" value="UniProtKB-KW"/>
</dbReference>
<dbReference type="Gene3D" id="3.40.50.2300">
    <property type="match status" value="1"/>
</dbReference>
<keyword evidence="1" id="KW-0902">Two-component regulatory system</keyword>
<feature type="region of interest" description="Disordered" evidence="3">
    <location>
        <begin position="238"/>
        <end position="275"/>
    </location>
</feature>
<name>A0A1D1Z7W9_9ARAE</name>
<dbReference type="InterPro" id="IPR011006">
    <property type="entry name" value="CheY-like_superfamily"/>
</dbReference>
<dbReference type="SMART" id="SM00448">
    <property type="entry name" value="REC"/>
    <property type="match status" value="1"/>
</dbReference>